<dbReference type="Gene3D" id="3.40.50.12780">
    <property type="entry name" value="N-terminal domain of ligase-like"/>
    <property type="match status" value="1"/>
</dbReference>
<gene>
    <name evidence="3" type="ORF">OFUS_LOCUS3468</name>
</gene>
<evidence type="ECO:0000313" key="3">
    <source>
        <dbReference type="EMBL" id="CAH1776279.1"/>
    </source>
</evidence>
<dbReference type="PANTHER" id="PTHR42814">
    <property type="entry name" value="AMP-BINDING DOMAIN-CONTAINING PROTEIN"/>
    <property type="match status" value="1"/>
</dbReference>
<dbReference type="AlphaFoldDB" id="A0A8S4N618"/>
<dbReference type="Gene3D" id="3.30.300.30">
    <property type="match status" value="1"/>
</dbReference>
<dbReference type="Pfam" id="PF13193">
    <property type="entry name" value="AMP-binding_C"/>
    <property type="match status" value="1"/>
</dbReference>
<evidence type="ECO:0000259" key="1">
    <source>
        <dbReference type="Pfam" id="PF00501"/>
    </source>
</evidence>
<dbReference type="CDD" id="cd04433">
    <property type="entry name" value="AFD_class_I"/>
    <property type="match status" value="1"/>
</dbReference>
<sequence>MQSRCGITLPSKPLTKSHIHGASGLPLETLTLAEALENTAMEYPKKEAIIYHSINKAKDVMLFEEWQSKSRKIGAALKKFGINRGDNVAILVPNCNEFLIAAWGVLYIGATAVCLSYELKSGEDIFDKIKSAKCRGLFIYYDNSPMADRVLKRALDQDNGLHEIGKPLIISIGKSFDGTHSFDNLLNIPSPAEVDDVIKNMFKLNCEDNAFIALTSGSTGTPKTVNMNHQALLNSFYFSCSLKGGMDEKSVFFNDRPLSWLGGLMLPVCVVKMGTTGVSIDTSTTVSGTQTEFILECMKSEGCTHIIAMPYLMYDIIHSDSNIKYSITSLKTIIVGGQKIPENLVQRMRDIFKGLTVANVYGSSEIGGPVVTTAISDPLVVDGRVTVGFPIPHAEVKLIDENGYIVPINQPGEVCLRGHNWVSKAFQDEHGWFHTGDIGEMDSAGRLYIFGRCKDMIKRGTLSIVTGPLEQTLATNESIEGVYVVGVPDERLYEEICACIEVKPDANLTADDMRSWCDEVFTAEGTADGISMAPKYFVFVDSFPLRPNGKLDRGQLKTLAMAQLKMSV</sequence>
<dbReference type="InterPro" id="IPR000873">
    <property type="entry name" value="AMP-dep_synth/lig_dom"/>
</dbReference>
<dbReference type="InterPro" id="IPR042099">
    <property type="entry name" value="ANL_N_sf"/>
</dbReference>
<dbReference type="InterPro" id="IPR025110">
    <property type="entry name" value="AMP-bd_C"/>
</dbReference>
<accession>A0A8S4N618</accession>
<dbReference type="InterPro" id="IPR045851">
    <property type="entry name" value="AMP-bd_C_sf"/>
</dbReference>
<dbReference type="OrthoDB" id="10253869at2759"/>
<dbReference type="EMBL" id="CAIIXF020000001">
    <property type="protein sequence ID" value="CAH1776279.1"/>
    <property type="molecule type" value="Genomic_DNA"/>
</dbReference>
<proteinExistence type="predicted"/>
<protein>
    <submittedName>
        <fullName evidence="3">Uncharacterized protein</fullName>
    </submittedName>
</protein>
<feature type="domain" description="AMP-binding enzyme C-terminal" evidence="2">
    <location>
        <begin position="469"/>
        <end position="550"/>
    </location>
</feature>
<feature type="domain" description="AMP-dependent synthetase/ligase" evidence="1">
    <location>
        <begin position="36"/>
        <end position="420"/>
    </location>
</feature>
<dbReference type="Proteomes" id="UP000749559">
    <property type="component" value="Unassembled WGS sequence"/>
</dbReference>
<keyword evidence="4" id="KW-1185">Reference proteome</keyword>
<name>A0A8S4N618_OWEFU</name>
<evidence type="ECO:0000313" key="4">
    <source>
        <dbReference type="Proteomes" id="UP000749559"/>
    </source>
</evidence>
<reference evidence="3" key="1">
    <citation type="submission" date="2022-03" db="EMBL/GenBank/DDBJ databases">
        <authorList>
            <person name="Martin C."/>
        </authorList>
    </citation>
    <scope>NUCLEOTIDE SEQUENCE</scope>
</reference>
<organism evidence="3 4">
    <name type="scientific">Owenia fusiformis</name>
    <name type="common">Polychaete worm</name>
    <dbReference type="NCBI Taxonomy" id="6347"/>
    <lineage>
        <taxon>Eukaryota</taxon>
        <taxon>Metazoa</taxon>
        <taxon>Spiralia</taxon>
        <taxon>Lophotrochozoa</taxon>
        <taxon>Annelida</taxon>
        <taxon>Polychaeta</taxon>
        <taxon>Sedentaria</taxon>
        <taxon>Canalipalpata</taxon>
        <taxon>Sabellida</taxon>
        <taxon>Oweniida</taxon>
        <taxon>Oweniidae</taxon>
        <taxon>Owenia</taxon>
    </lineage>
</organism>
<dbReference type="SUPFAM" id="SSF56801">
    <property type="entry name" value="Acetyl-CoA synthetase-like"/>
    <property type="match status" value="1"/>
</dbReference>
<evidence type="ECO:0000259" key="2">
    <source>
        <dbReference type="Pfam" id="PF13193"/>
    </source>
</evidence>
<dbReference type="PANTHER" id="PTHR42814:SF3">
    <property type="entry name" value="BETA-N-ACETYLHEXOSAMINIDASE"/>
    <property type="match status" value="1"/>
</dbReference>
<comment type="caution">
    <text evidence="3">The sequence shown here is derived from an EMBL/GenBank/DDBJ whole genome shotgun (WGS) entry which is preliminary data.</text>
</comment>
<dbReference type="PROSITE" id="PS00455">
    <property type="entry name" value="AMP_BINDING"/>
    <property type="match status" value="1"/>
</dbReference>
<dbReference type="Pfam" id="PF00501">
    <property type="entry name" value="AMP-binding"/>
    <property type="match status" value="1"/>
</dbReference>
<dbReference type="InterPro" id="IPR020845">
    <property type="entry name" value="AMP-binding_CS"/>
</dbReference>